<evidence type="ECO:0000313" key="1">
    <source>
        <dbReference type="EMBL" id="EGU32227.1"/>
    </source>
</evidence>
<evidence type="ECO:0000313" key="2">
    <source>
        <dbReference type="Proteomes" id="UP000004349"/>
    </source>
</evidence>
<organism evidence="1 2">
    <name type="scientific">Vibrio scophthalmi LMG 19158</name>
    <dbReference type="NCBI Taxonomy" id="870967"/>
    <lineage>
        <taxon>Bacteria</taxon>
        <taxon>Pseudomonadati</taxon>
        <taxon>Pseudomonadota</taxon>
        <taxon>Gammaproteobacteria</taxon>
        <taxon>Vibrionales</taxon>
        <taxon>Vibrionaceae</taxon>
        <taxon>Vibrio</taxon>
    </lineage>
</organism>
<gene>
    <name evidence="1" type="ORF">VIS19158_21947</name>
</gene>
<name>F9RSH1_9VIBR</name>
<accession>F9RSH1</accession>
<dbReference type="AlphaFoldDB" id="F9RSH1"/>
<dbReference type="Proteomes" id="UP000004349">
    <property type="component" value="Unassembled WGS sequence"/>
</dbReference>
<protein>
    <submittedName>
        <fullName evidence="1">Uncharacterized protein</fullName>
    </submittedName>
</protein>
<dbReference type="EMBL" id="AFWE01000188">
    <property type="protein sequence ID" value="EGU32227.1"/>
    <property type="molecule type" value="Genomic_DNA"/>
</dbReference>
<dbReference type="RefSeq" id="WP_005598000.1">
    <property type="nucleotide sequence ID" value="NZ_AFWE01000188.1"/>
</dbReference>
<proteinExistence type="predicted"/>
<sequence length="60" mass="7007">MKKYTSLRVSEEKKIKLERAAIEISYATGRQIKWTDVANHLFDQYLSEAKKDMKESLTGK</sequence>
<comment type="caution">
    <text evidence="1">The sequence shown here is derived from an EMBL/GenBank/DDBJ whole genome shotgun (WGS) entry which is preliminary data.</text>
</comment>
<reference evidence="1 2" key="1">
    <citation type="journal article" date="2012" name="Int. J. Syst. Evol. Microbiol.">
        <title>Vibrio caribbeanicus sp. nov., isolated from the marine sponge Scleritoderma cyanea.</title>
        <authorList>
            <person name="Hoffmann M."/>
            <person name="Monday S.R."/>
            <person name="Allard M.W."/>
            <person name="Strain E.A."/>
            <person name="Whittaker P."/>
            <person name="Naum M."/>
            <person name="McCarthy P.J."/>
            <person name="Lopez J.V."/>
            <person name="Fischer M."/>
            <person name="Brown E.W."/>
        </authorList>
    </citation>
    <scope>NUCLEOTIDE SEQUENCE [LARGE SCALE GENOMIC DNA]</scope>
    <source>
        <strain evidence="1 2">LMG 19158</strain>
    </source>
</reference>